<dbReference type="SUPFAM" id="SSF50978">
    <property type="entry name" value="WD40 repeat-like"/>
    <property type="match status" value="1"/>
</dbReference>
<evidence type="ECO:0000256" key="6">
    <source>
        <dbReference type="PIRNR" id="PIRNR028921"/>
    </source>
</evidence>
<evidence type="ECO:0000256" key="4">
    <source>
        <dbReference type="ARBA" id="ARBA00022448"/>
    </source>
</evidence>
<dbReference type="GO" id="GO:0034058">
    <property type="term" value="P:endosomal vesicle fusion"/>
    <property type="evidence" value="ECO:0007669"/>
    <property type="project" value="UniProtKB-UniRule"/>
</dbReference>
<evidence type="ECO:0000256" key="7">
    <source>
        <dbReference type="PROSITE-ProRule" id="PRU00221"/>
    </source>
</evidence>
<dbReference type="InterPro" id="IPR036322">
    <property type="entry name" value="WD40_repeat_dom_sf"/>
</dbReference>
<dbReference type="GO" id="GO:0000329">
    <property type="term" value="C:fungal-type vacuole membrane"/>
    <property type="evidence" value="ECO:0007669"/>
    <property type="project" value="UniProtKB-UniRule"/>
</dbReference>
<dbReference type="Gene3D" id="1.25.40.10">
    <property type="entry name" value="Tetratricopeptide repeat domain"/>
    <property type="match status" value="2"/>
</dbReference>
<feature type="repeat" description="WD" evidence="7">
    <location>
        <begin position="76"/>
        <end position="117"/>
    </location>
</feature>
<dbReference type="PROSITE" id="PS50236">
    <property type="entry name" value="CHCR"/>
    <property type="match status" value="1"/>
</dbReference>
<feature type="region of interest" description="Disordered" evidence="9">
    <location>
        <begin position="932"/>
        <end position="978"/>
    </location>
</feature>
<dbReference type="SMART" id="SM00320">
    <property type="entry name" value="WD40"/>
    <property type="match status" value="1"/>
</dbReference>
<evidence type="ECO:0000256" key="3">
    <source>
        <dbReference type="ARBA" id="ARBA00009582"/>
    </source>
</evidence>
<evidence type="ECO:0000256" key="2">
    <source>
        <dbReference type="ARBA" id="ARBA00004603"/>
    </source>
</evidence>
<dbReference type="InterPro" id="IPR015943">
    <property type="entry name" value="WD40/YVTN_repeat-like_dom_sf"/>
</dbReference>
<comment type="subcellular location">
    <subcellularLocation>
        <location evidence="1">Cytoplasmic vesicle</location>
        <location evidence="1">Clathrin-coated vesicle</location>
    </subcellularLocation>
    <subcellularLocation>
        <location evidence="2">Late endosome</location>
    </subcellularLocation>
    <subcellularLocation>
        <location evidence="6">Vacuole</location>
    </subcellularLocation>
</comment>
<reference evidence="11" key="1">
    <citation type="submission" date="2021-06" db="EMBL/GenBank/DDBJ databases">
        <authorList>
            <person name="Kallberg Y."/>
            <person name="Tangrot J."/>
            <person name="Rosling A."/>
        </authorList>
    </citation>
    <scope>NUCLEOTIDE SEQUENCE</scope>
    <source>
        <strain evidence="11">IA702</strain>
    </source>
</reference>
<dbReference type="InterPro" id="IPR057780">
    <property type="entry name" value="Beta-prop_Vps41"/>
</dbReference>
<dbReference type="GO" id="GO:0030136">
    <property type="term" value="C:clathrin-coated vesicle"/>
    <property type="evidence" value="ECO:0007669"/>
    <property type="project" value="UniProtKB-SubCell"/>
</dbReference>
<protein>
    <recommendedName>
        <fullName evidence="6">Vacuolar protein sorting-associated protein 41</fullName>
    </recommendedName>
</protein>
<dbReference type="Proteomes" id="UP000789572">
    <property type="component" value="Unassembled WGS sequence"/>
</dbReference>
<dbReference type="GO" id="GO:0005770">
    <property type="term" value="C:late endosome"/>
    <property type="evidence" value="ECO:0007669"/>
    <property type="project" value="UniProtKB-SubCell"/>
</dbReference>
<accession>A0A9N8VMF5</accession>
<comment type="caution">
    <text evidence="11">The sequence shown here is derived from an EMBL/GenBank/DDBJ whole genome shotgun (WGS) entry which is preliminary data.</text>
</comment>
<dbReference type="Gene3D" id="2.130.10.10">
    <property type="entry name" value="YVTN repeat-like/Quinoprotein amine dehydrogenase"/>
    <property type="match status" value="1"/>
</dbReference>
<comment type="function">
    <text evidence="6">Required for vacuolar assembly and vacuolar traffic.</text>
</comment>
<dbReference type="GO" id="GO:0030897">
    <property type="term" value="C:HOPS complex"/>
    <property type="evidence" value="ECO:0007669"/>
    <property type="project" value="UniProtKB-UniRule"/>
</dbReference>
<dbReference type="GO" id="GO:0006623">
    <property type="term" value="P:protein targeting to vacuole"/>
    <property type="evidence" value="ECO:0007669"/>
    <property type="project" value="InterPro"/>
</dbReference>
<organism evidence="11 12">
    <name type="scientific">Paraglomus occultum</name>
    <dbReference type="NCBI Taxonomy" id="144539"/>
    <lineage>
        <taxon>Eukaryota</taxon>
        <taxon>Fungi</taxon>
        <taxon>Fungi incertae sedis</taxon>
        <taxon>Mucoromycota</taxon>
        <taxon>Glomeromycotina</taxon>
        <taxon>Glomeromycetes</taxon>
        <taxon>Paraglomerales</taxon>
        <taxon>Paraglomeraceae</taxon>
        <taxon>Paraglomus</taxon>
    </lineage>
</organism>
<dbReference type="InterPro" id="IPR016902">
    <property type="entry name" value="Vps41"/>
</dbReference>
<dbReference type="GO" id="GO:0009267">
    <property type="term" value="P:cellular response to starvation"/>
    <property type="evidence" value="ECO:0007669"/>
    <property type="project" value="TreeGrafter"/>
</dbReference>
<evidence type="ECO:0000256" key="9">
    <source>
        <dbReference type="SAM" id="MobiDB-lite"/>
    </source>
</evidence>
<dbReference type="AlphaFoldDB" id="A0A9N8VMF5"/>
<evidence type="ECO:0000256" key="5">
    <source>
        <dbReference type="ARBA" id="ARBA00022927"/>
    </source>
</evidence>
<dbReference type="EMBL" id="CAJVPJ010000026">
    <property type="protein sequence ID" value="CAG8459764.1"/>
    <property type="molecule type" value="Genomic_DNA"/>
</dbReference>
<dbReference type="PANTHER" id="PTHR12616:SF1">
    <property type="entry name" value="VACUOLAR PROTEIN SORTING-ASSOCIATED PROTEIN 41 HOMOLOG"/>
    <property type="match status" value="1"/>
</dbReference>
<dbReference type="GO" id="GO:0005794">
    <property type="term" value="C:Golgi apparatus"/>
    <property type="evidence" value="ECO:0007669"/>
    <property type="project" value="UniProtKB-SubCell"/>
</dbReference>
<evidence type="ECO:0000313" key="11">
    <source>
        <dbReference type="EMBL" id="CAG8459764.1"/>
    </source>
</evidence>
<feature type="compositionally biased region" description="Basic residues" evidence="9">
    <location>
        <begin position="932"/>
        <end position="943"/>
    </location>
</feature>
<dbReference type="InterPro" id="IPR000547">
    <property type="entry name" value="Clathrin_H-chain/VPS_repeat"/>
</dbReference>
<keyword evidence="5 6" id="KW-0653">Protein transport</keyword>
<dbReference type="InterPro" id="IPR011990">
    <property type="entry name" value="TPR-like_helical_dom_sf"/>
</dbReference>
<feature type="repeat" description="CHCR" evidence="8">
    <location>
        <begin position="621"/>
        <end position="768"/>
    </location>
</feature>
<keyword evidence="4 6" id="KW-0813">Transport</keyword>
<dbReference type="InterPro" id="IPR013083">
    <property type="entry name" value="Znf_RING/FYVE/PHD"/>
</dbReference>
<dbReference type="InterPro" id="IPR001841">
    <property type="entry name" value="Znf_RING"/>
</dbReference>
<evidence type="ECO:0000313" key="12">
    <source>
        <dbReference type="Proteomes" id="UP000789572"/>
    </source>
</evidence>
<dbReference type="SMART" id="SM00299">
    <property type="entry name" value="CLH"/>
    <property type="match status" value="1"/>
</dbReference>
<feature type="compositionally biased region" description="Basic and acidic residues" evidence="9">
    <location>
        <begin position="588"/>
        <end position="599"/>
    </location>
</feature>
<keyword evidence="6" id="KW-0926">Vacuole</keyword>
<dbReference type="PANTHER" id="PTHR12616">
    <property type="entry name" value="VACUOLAR PROTEIN SORTING VPS41"/>
    <property type="match status" value="1"/>
</dbReference>
<dbReference type="Pfam" id="PF23411">
    <property type="entry name" value="Beta-prop_Vps41"/>
    <property type="match status" value="1"/>
</dbReference>
<dbReference type="PIRSF" id="PIRSF028921">
    <property type="entry name" value="VPS41"/>
    <property type="match status" value="1"/>
</dbReference>
<dbReference type="GO" id="GO:0016236">
    <property type="term" value="P:macroautophagy"/>
    <property type="evidence" value="ECO:0007669"/>
    <property type="project" value="TreeGrafter"/>
</dbReference>
<dbReference type="SMART" id="SM00184">
    <property type="entry name" value="RING"/>
    <property type="match status" value="1"/>
</dbReference>
<dbReference type="OrthoDB" id="244107at2759"/>
<feature type="region of interest" description="Disordered" evidence="9">
    <location>
        <begin position="588"/>
        <end position="621"/>
    </location>
</feature>
<feature type="domain" description="RING-type" evidence="10">
    <location>
        <begin position="848"/>
        <end position="928"/>
    </location>
</feature>
<dbReference type="InterPro" id="IPR001680">
    <property type="entry name" value="WD40_rpt"/>
</dbReference>
<dbReference type="Gene3D" id="3.30.40.10">
    <property type="entry name" value="Zinc/RING finger domain, C3HC4 (zinc finger)"/>
    <property type="match status" value="1"/>
</dbReference>
<evidence type="ECO:0000256" key="1">
    <source>
        <dbReference type="ARBA" id="ARBA00004132"/>
    </source>
</evidence>
<evidence type="ECO:0000256" key="8">
    <source>
        <dbReference type="PROSITE-ProRule" id="PRU01006"/>
    </source>
</evidence>
<dbReference type="InterPro" id="IPR045111">
    <property type="entry name" value="Vps41/Vps8"/>
</dbReference>
<evidence type="ECO:0000259" key="10">
    <source>
        <dbReference type="SMART" id="SM00184"/>
    </source>
</evidence>
<dbReference type="Pfam" id="PF23556">
    <property type="entry name" value="TPR_Vps41"/>
    <property type="match status" value="1"/>
</dbReference>
<feature type="region of interest" description="Disordered" evidence="9">
    <location>
        <begin position="1"/>
        <end position="25"/>
    </location>
</feature>
<gene>
    <name evidence="11" type="ORF">POCULU_LOCUS496</name>
</gene>
<keyword evidence="12" id="KW-1185">Reference proteome</keyword>
<sequence length="978" mass="111790">MDSKDTILSTEGERLEMPQPDNEPKLKYQRLGASVGEVLKEDSASAMAVSERFVVLGTHNGSVLLLDFQGDVVNRFTKHTASVSDISIDANGEYVASASLDGKVAIYGLYPESSASNDSKEVYPVEVYDYKRPVKCVALDPEYNRKKTRPFVCGGMAGILHLREKGWFGDKDTPLQGSGEGPITAVKWRGSLIAWANDEGVKMYDTNSQNRITWIARPSDSPRADLYRCNLCWRSDTTLMIGWADSIRVAIVRDTPRQEILQGKPPLYAEIIAQITTDFIVCGIAPFRDMMLLLAYPTADIHQHEETDDPEKQKRQKARPPELRIIDSANEEISCDALRLHGFQHYQPNDYVLDYLSSEDMFYVVSPKDLVVARERDLDDHIKWLKERSRYEEALQSLREALIRNVASAYTIKGLGQKYLEYLVGKEEFDKAAAECPNILGDDAELWERWIYAFADMWQLQSITPFIPYKNPQLSDAVYEMVLLHFLQNDHQSLVKTIMNWPSTLYNIRSVIVLVEEALIKENDNPILMECLAELYAYNREPDKALEYNLRLRRPNVFELIRDYNLFSALEGRIILLMEFDQHLMKEEEEREKKEKQSESADGDTAQKNSTKSRAKRQSEGPAVQLLVQNTELVPTFLVVRELKENPYFMYIYLDALFHHDPHLGYEYHDMQIELYAEYEYDGLMEFLRTSNYYSLDRAYEICKQRDLVPEMVFILGRMGNNKQALMLIIERLQDVQRAIDFAKEQDNEILWEDLLVYSLDKPRFIIGLLENLGSTNIDPIAMIRRIPGGLEIPGLKQALIKVLQDYNLQASLREGCEKILVNDSVAMVYQLNQAQKHGISCEAELNCSICQETIIRDDLNSTPDPKATTIIFFCKHAYHQQCLLDSESFELSNQPLKPAGGRFGIAPKIRHTTLLRSLGRPPQCPICHEAQHKHKPLSKGKRATGPIKGFVRSRQGSSSSSSLKDDDGMPPMVPLRF</sequence>
<proteinExistence type="inferred from homology"/>
<name>A0A9N8VMF5_9GLOM</name>
<dbReference type="PROSITE" id="PS50082">
    <property type="entry name" value="WD_REPEATS_2"/>
    <property type="match status" value="1"/>
</dbReference>
<comment type="similarity">
    <text evidence="3 6">Belongs to the VPS41 family.</text>
</comment>
<keyword evidence="7" id="KW-0853">WD repeat</keyword>